<evidence type="ECO:0000256" key="1">
    <source>
        <dbReference type="ARBA" id="ARBA00022603"/>
    </source>
</evidence>
<evidence type="ECO:0000313" key="4">
    <source>
        <dbReference type="EMBL" id="QSF45029.1"/>
    </source>
</evidence>
<protein>
    <submittedName>
        <fullName evidence="4">Methyltransferase domain-containing protein</fullName>
    </submittedName>
</protein>
<dbReference type="CDD" id="cd02440">
    <property type="entry name" value="AdoMet_MTases"/>
    <property type="match status" value="1"/>
</dbReference>
<keyword evidence="5" id="KW-1185">Reference proteome</keyword>
<evidence type="ECO:0000259" key="3">
    <source>
        <dbReference type="Pfam" id="PF13649"/>
    </source>
</evidence>
<organism evidence="4 5">
    <name type="scientific">Paenibacillus tianjinensis</name>
    <dbReference type="NCBI Taxonomy" id="2810347"/>
    <lineage>
        <taxon>Bacteria</taxon>
        <taxon>Bacillati</taxon>
        <taxon>Bacillota</taxon>
        <taxon>Bacilli</taxon>
        <taxon>Bacillales</taxon>
        <taxon>Paenibacillaceae</taxon>
        <taxon>Paenibacillus</taxon>
    </lineage>
</organism>
<dbReference type="RefSeq" id="WP_206102538.1">
    <property type="nucleotide sequence ID" value="NZ_CP070969.1"/>
</dbReference>
<keyword evidence="2" id="KW-0808">Transferase</keyword>
<dbReference type="SUPFAM" id="SSF53335">
    <property type="entry name" value="S-adenosyl-L-methionine-dependent methyltransferases"/>
    <property type="match status" value="1"/>
</dbReference>
<name>A0ABX7LDX5_9BACL</name>
<dbReference type="Pfam" id="PF13649">
    <property type="entry name" value="Methyltransf_25"/>
    <property type="match status" value="1"/>
</dbReference>
<dbReference type="NCBIfam" id="NF041820">
    <property type="entry name" value="daptide_MTase"/>
    <property type="match status" value="1"/>
</dbReference>
<dbReference type="PANTHER" id="PTHR43861">
    <property type="entry name" value="TRANS-ACONITATE 2-METHYLTRANSFERASE-RELATED"/>
    <property type="match status" value="1"/>
</dbReference>
<reference evidence="4 5" key="1">
    <citation type="submission" date="2021-02" db="EMBL/GenBank/DDBJ databases">
        <title>Paenibacillus tianjinensis sp. nov.</title>
        <authorList>
            <person name="Liu H."/>
        </authorList>
    </citation>
    <scope>NUCLEOTIDE SEQUENCE [LARGE SCALE GENOMIC DNA]</scope>
    <source>
        <strain evidence="4 5">TB2019</strain>
    </source>
</reference>
<dbReference type="Proteomes" id="UP000663452">
    <property type="component" value="Chromosome"/>
</dbReference>
<dbReference type="GO" id="GO:0008168">
    <property type="term" value="F:methyltransferase activity"/>
    <property type="evidence" value="ECO:0007669"/>
    <property type="project" value="UniProtKB-KW"/>
</dbReference>
<keyword evidence="1 4" id="KW-0489">Methyltransferase</keyword>
<proteinExistence type="predicted"/>
<accession>A0ABX7LDX5</accession>
<feature type="domain" description="Methyltransferase" evidence="3">
    <location>
        <begin position="58"/>
        <end position="157"/>
    </location>
</feature>
<dbReference type="EMBL" id="CP070969">
    <property type="protein sequence ID" value="QSF45029.1"/>
    <property type="molecule type" value="Genomic_DNA"/>
</dbReference>
<dbReference type="InterPro" id="IPR029063">
    <property type="entry name" value="SAM-dependent_MTases_sf"/>
</dbReference>
<dbReference type="InterPro" id="IPR041698">
    <property type="entry name" value="Methyltransf_25"/>
</dbReference>
<gene>
    <name evidence="4" type="ORF">JRJ22_28510</name>
</gene>
<dbReference type="GO" id="GO:0032259">
    <property type="term" value="P:methylation"/>
    <property type="evidence" value="ECO:0007669"/>
    <property type="project" value="UniProtKB-KW"/>
</dbReference>
<dbReference type="PANTHER" id="PTHR43861:SF1">
    <property type="entry name" value="TRANS-ACONITATE 2-METHYLTRANSFERASE"/>
    <property type="match status" value="1"/>
</dbReference>
<dbReference type="InterPro" id="IPR049690">
    <property type="entry name" value="Daptide_MTase"/>
</dbReference>
<dbReference type="Gene3D" id="3.40.50.150">
    <property type="entry name" value="Vaccinia Virus protein VP39"/>
    <property type="match status" value="1"/>
</dbReference>
<sequence>MYFGVFQELRNLNMPGSVDFDLYEGYYSEFYEAVTGRTDYDIALILEQAGKLAEGRKVLELACGSGRILMHLANRGFSVTGLDLSEDMLKICRKKQAQLPARLSSRIETVQGDMTDFKLGERFPLIVLSATSISLLRELHDFKRMLGTVERHLEPGGRFIFDYVLSNQSHNSDYRGGRINSVTLNLGPDHKQFVLIGEEENLQQQSAVMNFYAEVIQNGETKRIFGSTFKKFFAEEAILQAIEESAFRIAESHMYKLEGDENVRCLVLEREADSYEQDHDLVH</sequence>
<dbReference type="Gene3D" id="2.20.130.10">
    <property type="entry name" value="CAC2371-like domains"/>
    <property type="match status" value="1"/>
</dbReference>
<evidence type="ECO:0000256" key="2">
    <source>
        <dbReference type="ARBA" id="ARBA00022679"/>
    </source>
</evidence>
<evidence type="ECO:0000313" key="5">
    <source>
        <dbReference type="Proteomes" id="UP000663452"/>
    </source>
</evidence>